<feature type="transmembrane region" description="Helical" evidence="2">
    <location>
        <begin position="461"/>
        <end position="479"/>
    </location>
</feature>
<feature type="transmembrane region" description="Helical" evidence="2">
    <location>
        <begin position="171"/>
        <end position="187"/>
    </location>
</feature>
<feature type="transmembrane region" description="Helical" evidence="2">
    <location>
        <begin position="147"/>
        <end position="164"/>
    </location>
</feature>
<keyword evidence="2" id="KW-1133">Transmembrane helix</keyword>
<feature type="transmembrane region" description="Helical" evidence="2">
    <location>
        <begin position="222"/>
        <end position="247"/>
    </location>
</feature>
<organism evidence="3 4">
    <name type="scientific">Rhodomicrobium udaipurense</name>
    <dbReference type="NCBI Taxonomy" id="1202716"/>
    <lineage>
        <taxon>Bacteria</taxon>
        <taxon>Pseudomonadati</taxon>
        <taxon>Pseudomonadota</taxon>
        <taxon>Alphaproteobacteria</taxon>
        <taxon>Hyphomicrobiales</taxon>
        <taxon>Hyphomicrobiaceae</taxon>
        <taxon>Rhodomicrobium</taxon>
    </lineage>
</organism>
<dbReference type="AlphaFoldDB" id="A0A8I1KLB3"/>
<keyword evidence="2" id="KW-0812">Transmembrane</keyword>
<dbReference type="Proteomes" id="UP000623250">
    <property type="component" value="Unassembled WGS sequence"/>
</dbReference>
<feature type="transmembrane region" description="Helical" evidence="2">
    <location>
        <begin position="193"/>
        <end position="210"/>
    </location>
</feature>
<comment type="caution">
    <text evidence="3">The sequence shown here is derived from an EMBL/GenBank/DDBJ whole genome shotgun (WGS) entry which is preliminary data.</text>
</comment>
<accession>A0A8I1KLB3</accession>
<reference evidence="3 4" key="1">
    <citation type="submission" date="2020-12" db="EMBL/GenBank/DDBJ databases">
        <title>Revised draft genomes of Rhodomicrobium vannielii ATCC 17100 and Rhodomicrobium udaipurense JA643.</title>
        <authorList>
            <person name="Conners E.M."/>
            <person name="Davenport E.J."/>
            <person name="Bose A."/>
        </authorList>
    </citation>
    <scope>NUCLEOTIDE SEQUENCE [LARGE SCALE GENOMIC DNA]</scope>
    <source>
        <strain evidence="3 4">JA643</strain>
    </source>
</reference>
<evidence type="ECO:0000256" key="2">
    <source>
        <dbReference type="SAM" id="Phobius"/>
    </source>
</evidence>
<feature type="transmembrane region" description="Helical" evidence="2">
    <location>
        <begin position="124"/>
        <end position="141"/>
    </location>
</feature>
<proteinExistence type="predicted"/>
<protein>
    <recommendedName>
        <fullName evidence="5">YfhO family protein</fullName>
    </recommendedName>
</protein>
<dbReference type="PANTHER" id="PTHR38454:SF1">
    <property type="entry name" value="INTEGRAL MEMBRANE PROTEIN"/>
    <property type="match status" value="1"/>
</dbReference>
<sequence length="797" mass="87848">MKLRYLGGYTAAFIAVAVGWLVFSWPWLSGDVTIPYDAKAHFQPQLQFLANALHTGQSPFWAPNVFGGSPQIADPQSLIFSPVFLLAYFDAAPSFRQLDSYCFLLLGLSAVSVLMLFRDRGWHPAAAAVAALGAAFGGSAIWRIQHIAQIEAFAFFMLCLWLLARALDRKSILYGTLAGVAAAGMIIQPGQIALIGAYVLLGYTIHYWATAPRIWQSVRQSILPLAGGTIAATLIAAGPILLAFLFVEHSNRPEIPFDEAARGALHPASLLTTLIPDLFGVKTEEPYWGPASIEWPADWLAMTENMGQLYIGALPVLLLLGVGFLKGRIFASEIRFFTLAIAGLLLYALGRYTGVFTLLYYYLPGVDMFRRPADATYALCAMTAILGGYMLHRVLTGADEFTREQTKWLAFGIGGLCVTGLGVAAFHEHFRDALEPVAMALAVFAVGWGTLVFARRHAAGQGALAVLALAGFMTADLVINNGPNRSTALPPSTYDELLVNSKNETLALLKERLSQPPGSARRDRVELVGLGFEWPNTSLVHGFDHSLGYNPLRIAEFVEAMGDVETTAETYQRDFTPLFPSYRSTLADMMGIRYIAVDEPVEHLDKQLKPGDLKFVTHTNDAYVYENPRALPRVLFAFDWQPANFTQLKKDGRWPVFDPRRTVLFHAERPQMVILPPKPVSMPEARAALRTYQNTVVEVEVETPAPGFVVLNDNWHPWWFGTVDGKPADIYRANVLFRAIQVPAGKHLVRFEFKPVEGAIREVRARLEGKSLEPGLPQRTPRIRPEASLPVAPRPAG</sequence>
<dbReference type="RefSeq" id="WP_199502554.1">
    <property type="nucleotide sequence ID" value="NZ_JAEMUK010000086.1"/>
</dbReference>
<feature type="region of interest" description="Disordered" evidence="1">
    <location>
        <begin position="771"/>
        <end position="797"/>
    </location>
</feature>
<feature type="transmembrane region" description="Helical" evidence="2">
    <location>
        <begin position="98"/>
        <end position="117"/>
    </location>
</feature>
<feature type="transmembrane region" description="Helical" evidence="2">
    <location>
        <begin position="375"/>
        <end position="396"/>
    </location>
</feature>
<dbReference type="EMBL" id="JAEMUK010000086">
    <property type="protein sequence ID" value="MBJ7545139.1"/>
    <property type="molecule type" value="Genomic_DNA"/>
</dbReference>
<feature type="transmembrane region" description="Helical" evidence="2">
    <location>
        <begin position="433"/>
        <end position="454"/>
    </location>
</feature>
<dbReference type="PANTHER" id="PTHR38454">
    <property type="entry name" value="INTEGRAL MEMBRANE PROTEIN-RELATED"/>
    <property type="match status" value="1"/>
</dbReference>
<evidence type="ECO:0008006" key="5">
    <source>
        <dbReference type="Google" id="ProtNLM"/>
    </source>
</evidence>
<feature type="transmembrane region" description="Helical" evidence="2">
    <location>
        <begin position="7"/>
        <end position="28"/>
    </location>
</feature>
<evidence type="ECO:0000313" key="4">
    <source>
        <dbReference type="Proteomes" id="UP000623250"/>
    </source>
</evidence>
<dbReference type="InterPro" id="IPR018580">
    <property type="entry name" value="Uncharacterised_YfhO"/>
</dbReference>
<keyword evidence="2" id="KW-0472">Membrane</keyword>
<evidence type="ECO:0000313" key="3">
    <source>
        <dbReference type="EMBL" id="MBJ7545139.1"/>
    </source>
</evidence>
<evidence type="ECO:0000256" key="1">
    <source>
        <dbReference type="SAM" id="MobiDB-lite"/>
    </source>
</evidence>
<keyword evidence="4" id="KW-1185">Reference proteome</keyword>
<name>A0A8I1KLB3_9HYPH</name>
<feature type="transmembrane region" description="Helical" evidence="2">
    <location>
        <begin position="307"/>
        <end position="325"/>
    </location>
</feature>
<feature type="transmembrane region" description="Helical" evidence="2">
    <location>
        <begin position="337"/>
        <end position="363"/>
    </location>
</feature>
<feature type="transmembrane region" description="Helical" evidence="2">
    <location>
        <begin position="408"/>
        <end position="427"/>
    </location>
</feature>
<gene>
    <name evidence="3" type="ORF">JDN41_16425</name>
</gene>